<dbReference type="EMBL" id="CACRYJ010000054">
    <property type="protein sequence ID" value="VZO39026.1"/>
    <property type="molecule type" value="Genomic_DNA"/>
</dbReference>
<dbReference type="InterPro" id="IPR008984">
    <property type="entry name" value="SMAD_FHA_dom_sf"/>
</dbReference>
<organism evidence="2 3">
    <name type="scientific">Occultella aeris</name>
    <dbReference type="NCBI Taxonomy" id="2761496"/>
    <lineage>
        <taxon>Bacteria</taxon>
        <taxon>Bacillati</taxon>
        <taxon>Actinomycetota</taxon>
        <taxon>Actinomycetes</taxon>
        <taxon>Micrococcales</taxon>
        <taxon>Ruaniaceae</taxon>
        <taxon>Occultella</taxon>
    </lineage>
</organism>
<gene>
    <name evidence="2" type="ORF">HALOF300_03726</name>
</gene>
<dbReference type="CDD" id="cd00060">
    <property type="entry name" value="FHA"/>
    <property type="match status" value="1"/>
</dbReference>
<dbReference type="SUPFAM" id="SSF49879">
    <property type="entry name" value="SMAD/FHA domain"/>
    <property type="match status" value="1"/>
</dbReference>
<feature type="compositionally biased region" description="Acidic residues" evidence="1">
    <location>
        <begin position="1"/>
        <end position="12"/>
    </location>
</feature>
<feature type="compositionally biased region" description="Polar residues" evidence="1">
    <location>
        <begin position="16"/>
        <end position="26"/>
    </location>
</feature>
<evidence type="ECO:0008006" key="4">
    <source>
        <dbReference type="Google" id="ProtNLM"/>
    </source>
</evidence>
<name>A0A7M4DNJ6_9MICO</name>
<dbReference type="AlphaFoldDB" id="A0A7M4DNJ6"/>
<dbReference type="Proteomes" id="UP000419743">
    <property type="component" value="Unassembled WGS sequence"/>
</dbReference>
<protein>
    <recommendedName>
        <fullName evidence="4">FHA domain-containing protein</fullName>
    </recommendedName>
</protein>
<comment type="caution">
    <text evidence="2">The sequence shown here is derived from an EMBL/GenBank/DDBJ whole genome shotgun (WGS) entry which is preliminary data.</text>
</comment>
<proteinExistence type="predicted"/>
<reference evidence="2 3" key="1">
    <citation type="submission" date="2019-11" db="EMBL/GenBank/DDBJ databases">
        <authorList>
            <person name="Criscuolo A."/>
        </authorList>
    </citation>
    <scope>NUCLEOTIDE SEQUENCE [LARGE SCALE GENOMIC DNA]</scope>
    <source>
        <strain evidence="2">CIP111667</strain>
    </source>
</reference>
<accession>A0A7M4DNJ6</accession>
<feature type="compositionally biased region" description="Polar residues" evidence="1">
    <location>
        <begin position="157"/>
        <end position="168"/>
    </location>
</feature>
<evidence type="ECO:0000313" key="3">
    <source>
        <dbReference type="Proteomes" id="UP000419743"/>
    </source>
</evidence>
<keyword evidence="3" id="KW-1185">Reference proteome</keyword>
<feature type="region of interest" description="Disordered" evidence="1">
    <location>
        <begin position="1"/>
        <end position="48"/>
    </location>
</feature>
<evidence type="ECO:0000256" key="1">
    <source>
        <dbReference type="SAM" id="MobiDB-lite"/>
    </source>
</evidence>
<sequence>MVNEDPPDDIVDEQPNGGTTHATPGSGNPALVVSRADRAGPGETPLTFPLDAEEITVGSGADQDIRLEGLETHHLTIYHDQRDEYRVRPSGHIEGGSVAEPADRVLRTGARVAAGPWEMTFQRAEYADHGRPFGGREGGELADNVTQPPRPADRGTRSNPGIQSRQED</sequence>
<feature type="region of interest" description="Disordered" evidence="1">
    <location>
        <begin position="125"/>
        <end position="168"/>
    </location>
</feature>
<evidence type="ECO:0000313" key="2">
    <source>
        <dbReference type="EMBL" id="VZO39026.1"/>
    </source>
</evidence>